<accession>A0A840RFB0</accession>
<feature type="transmembrane region" description="Helical" evidence="1">
    <location>
        <begin position="45"/>
        <end position="69"/>
    </location>
</feature>
<feature type="transmembrane region" description="Helical" evidence="1">
    <location>
        <begin position="81"/>
        <end position="102"/>
    </location>
</feature>
<sequence length="127" mass="13903">MPQTTRRTQALALLAATGMQRGTYEPLLFRLLWRLGIDIPPPHFMSFGAAAGLLGTSFTVVWSSMMWLLVWRHQPLNCQQLATGVLLAGGLFGLSMASYYAWSRRRHALPEWAALAGASQPASTGNS</sequence>
<keyword evidence="1" id="KW-0472">Membrane</keyword>
<evidence type="ECO:0000313" key="2">
    <source>
        <dbReference type="EMBL" id="MBB5191707.1"/>
    </source>
</evidence>
<protein>
    <submittedName>
        <fullName evidence="2">Uncharacterized protein</fullName>
    </submittedName>
</protein>
<dbReference type="Pfam" id="PF19942">
    <property type="entry name" value="DUF6404"/>
    <property type="match status" value="1"/>
</dbReference>
<dbReference type="Proteomes" id="UP000543030">
    <property type="component" value="Unassembled WGS sequence"/>
</dbReference>
<evidence type="ECO:0000256" key="1">
    <source>
        <dbReference type="SAM" id="Phobius"/>
    </source>
</evidence>
<gene>
    <name evidence="2" type="ORF">HNQ50_002437</name>
</gene>
<dbReference type="EMBL" id="JACHHN010000004">
    <property type="protein sequence ID" value="MBB5191707.1"/>
    <property type="molecule type" value="Genomic_DNA"/>
</dbReference>
<proteinExistence type="predicted"/>
<comment type="caution">
    <text evidence="2">The sequence shown here is derived from an EMBL/GenBank/DDBJ whole genome shotgun (WGS) entry which is preliminary data.</text>
</comment>
<organism evidence="2 3">
    <name type="scientific">Silvimonas terrae</name>
    <dbReference type="NCBI Taxonomy" id="300266"/>
    <lineage>
        <taxon>Bacteria</taxon>
        <taxon>Pseudomonadati</taxon>
        <taxon>Pseudomonadota</taxon>
        <taxon>Betaproteobacteria</taxon>
        <taxon>Neisseriales</taxon>
        <taxon>Chitinibacteraceae</taxon>
        <taxon>Silvimonas</taxon>
    </lineage>
</organism>
<keyword evidence="3" id="KW-1185">Reference proteome</keyword>
<keyword evidence="1" id="KW-1133">Transmembrane helix</keyword>
<reference evidence="2 3" key="1">
    <citation type="submission" date="2020-08" db="EMBL/GenBank/DDBJ databases">
        <title>Genomic Encyclopedia of Type Strains, Phase IV (KMG-IV): sequencing the most valuable type-strain genomes for metagenomic binning, comparative biology and taxonomic classification.</title>
        <authorList>
            <person name="Goeker M."/>
        </authorList>
    </citation>
    <scope>NUCLEOTIDE SEQUENCE [LARGE SCALE GENOMIC DNA]</scope>
    <source>
        <strain evidence="2 3">DSM 18233</strain>
    </source>
</reference>
<dbReference type="AlphaFoldDB" id="A0A840RFB0"/>
<evidence type="ECO:0000313" key="3">
    <source>
        <dbReference type="Proteomes" id="UP000543030"/>
    </source>
</evidence>
<name>A0A840RFB0_9NEIS</name>
<keyword evidence="1" id="KW-0812">Transmembrane</keyword>
<dbReference type="RefSeq" id="WP_184100970.1">
    <property type="nucleotide sequence ID" value="NZ_JACHHN010000004.1"/>
</dbReference>
<dbReference type="InterPro" id="IPR045644">
    <property type="entry name" value="DUF6404"/>
</dbReference>